<dbReference type="PANTHER" id="PTHR47331">
    <property type="entry name" value="PHD-TYPE DOMAIN-CONTAINING PROTEIN"/>
    <property type="match status" value="1"/>
</dbReference>
<accession>A0AAD9PUN3</accession>
<sequence length="381" mass="43004">MRSIKHMDALNSAKTLRRRACNGPHFSPKSPKKERLKSLERTQGKNAKESTAGASSFVSSSLARRSSRREGPAKGGQKSERPSSTCPKYREINCPEKCPKLKEKSIAHRTEIIRCHSLCFGCLRNGHQSRSCPSNPGIEVKVYALLDNASDTTFIKSSIKEMLGVQGVDTMLILSTMLGREEIQVSRVESLVVERFDRKVQVQLPRAYTRDLIPWRRDQIRRPVVLEVWLHLKKIKNKIIPYQRDLEISLLIGSHCLKAIKPREAICGNGSDPYGLCTILGWGTIGPIDQPQDVNSPDRESNVSFRNCIVTREVGSSKINHFRFILDPQIREKTCPAMVNNFSQQDFSEQSCNHYGLSSEDQRFLAITEKGIEVVVRLESS</sequence>
<dbReference type="InterPro" id="IPR001878">
    <property type="entry name" value="Znf_CCHC"/>
</dbReference>
<feature type="region of interest" description="Disordered" evidence="2">
    <location>
        <begin position="1"/>
        <end position="86"/>
    </location>
</feature>
<feature type="compositionally biased region" description="Low complexity" evidence="2">
    <location>
        <begin position="50"/>
        <end position="64"/>
    </location>
</feature>
<feature type="compositionally biased region" description="Basic and acidic residues" evidence="2">
    <location>
        <begin position="31"/>
        <end position="48"/>
    </location>
</feature>
<dbReference type="GO" id="GO:0003676">
    <property type="term" value="F:nucleic acid binding"/>
    <property type="evidence" value="ECO:0007669"/>
    <property type="project" value="InterPro"/>
</dbReference>
<dbReference type="Proteomes" id="UP001249851">
    <property type="component" value="Unassembled WGS sequence"/>
</dbReference>
<keyword evidence="1" id="KW-0862">Zinc</keyword>
<dbReference type="PROSITE" id="PS50158">
    <property type="entry name" value="ZF_CCHC"/>
    <property type="match status" value="1"/>
</dbReference>
<evidence type="ECO:0000259" key="3">
    <source>
        <dbReference type="PROSITE" id="PS50158"/>
    </source>
</evidence>
<keyword evidence="5" id="KW-1185">Reference proteome</keyword>
<keyword evidence="1" id="KW-0479">Metal-binding</keyword>
<gene>
    <name evidence="4" type="ORF">P5673_030093</name>
</gene>
<evidence type="ECO:0000313" key="5">
    <source>
        <dbReference type="Proteomes" id="UP001249851"/>
    </source>
</evidence>
<evidence type="ECO:0000256" key="1">
    <source>
        <dbReference type="PROSITE-ProRule" id="PRU00047"/>
    </source>
</evidence>
<proteinExistence type="predicted"/>
<dbReference type="GO" id="GO:0008270">
    <property type="term" value="F:zinc ion binding"/>
    <property type="evidence" value="ECO:0007669"/>
    <property type="project" value="UniProtKB-KW"/>
</dbReference>
<comment type="caution">
    <text evidence="4">The sequence shown here is derived from an EMBL/GenBank/DDBJ whole genome shotgun (WGS) entry which is preliminary data.</text>
</comment>
<evidence type="ECO:0000313" key="4">
    <source>
        <dbReference type="EMBL" id="KAK2549419.1"/>
    </source>
</evidence>
<organism evidence="4 5">
    <name type="scientific">Acropora cervicornis</name>
    <name type="common">Staghorn coral</name>
    <dbReference type="NCBI Taxonomy" id="6130"/>
    <lineage>
        <taxon>Eukaryota</taxon>
        <taxon>Metazoa</taxon>
        <taxon>Cnidaria</taxon>
        <taxon>Anthozoa</taxon>
        <taxon>Hexacorallia</taxon>
        <taxon>Scleractinia</taxon>
        <taxon>Astrocoeniina</taxon>
        <taxon>Acroporidae</taxon>
        <taxon>Acropora</taxon>
    </lineage>
</organism>
<reference evidence="4" key="1">
    <citation type="journal article" date="2023" name="G3 (Bethesda)">
        <title>Whole genome assembly and annotation of the endangered Caribbean coral Acropora cervicornis.</title>
        <authorList>
            <person name="Selwyn J.D."/>
            <person name="Vollmer S.V."/>
        </authorList>
    </citation>
    <scope>NUCLEOTIDE SEQUENCE</scope>
    <source>
        <strain evidence="4">K2</strain>
    </source>
</reference>
<keyword evidence="1" id="KW-0863">Zinc-finger</keyword>
<feature type="compositionally biased region" description="Basic and acidic residues" evidence="2">
    <location>
        <begin position="68"/>
        <end position="81"/>
    </location>
</feature>
<feature type="domain" description="CCHC-type" evidence="3">
    <location>
        <begin position="119"/>
        <end position="134"/>
    </location>
</feature>
<protein>
    <recommendedName>
        <fullName evidence="3">CCHC-type domain-containing protein</fullName>
    </recommendedName>
</protein>
<reference evidence="4" key="2">
    <citation type="journal article" date="2023" name="Science">
        <title>Genomic signatures of disease resistance in endangered staghorn corals.</title>
        <authorList>
            <person name="Vollmer S.V."/>
            <person name="Selwyn J.D."/>
            <person name="Despard B.A."/>
            <person name="Roesel C.L."/>
        </authorList>
    </citation>
    <scope>NUCLEOTIDE SEQUENCE</scope>
    <source>
        <strain evidence="4">K2</strain>
    </source>
</reference>
<name>A0AAD9PUN3_ACRCE</name>
<dbReference type="EMBL" id="JARQWQ010000126">
    <property type="protein sequence ID" value="KAK2549419.1"/>
    <property type="molecule type" value="Genomic_DNA"/>
</dbReference>
<evidence type="ECO:0000256" key="2">
    <source>
        <dbReference type="SAM" id="MobiDB-lite"/>
    </source>
</evidence>
<dbReference type="AlphaFoldDB" id="A0AAD9PUN3"/>